<dbReference type="EMBL" id="WNWS01000017">
    <property type="protein sequence ID" value="KAE9987507.1"/>
    <property type="molecule type" value="Genomic_DNA"/>
</dbReference>
<gene>
    <name evidence="1" type="ORF">EG328_002492</name>
</gene>
<dbReference type="Proteomes" id="UP000447873">
    <property type="component" value="Unassembled WGS sequence"/>
</dbReference>
<organism evidence="1 2">
    <name type="scientific">Venturia inaequalis</name>
    <name type="common">Apple scab fungus</name>
    <dbReference type="NCBI Taxonomy" id="5025"/>
    <lineage>
        <taxon>Eukaryota</taxon>
        <taxon>Fungi</taxon>
        <taxon>Dikarya</taxon>
        <taxon>Ascomycota</taxon>
        <taxon>Pezizomycotina</taxon>
        <taxon>Dothideomycetes</taxon>
        <taxon>Pleosporomycetidae</taxon>
        <taxon>Venturiales</taxon>
        <taxon>Venturiaceae</taxon>
        <taxon>Venturia</taxon>
    </lineage>
</organism>
<protein>
    <submittedName>
        <fullName evidence="1">Uncharacterized protein</fullName>
    </submittedName>
</protein>
<sequence>MAPPLAPSELTRLSKSIDDAAKRLQENIQPDIRQAQADASRINLGKPAITTSESPKPRSALPSGDAAVAVAEAVALVRKEMDERIAGLEGVVGGLVVEMKAERFNNFARLQNAQIVGNKAVTYLFAPMHNVSTNEAIPNFPRDLDALGCLAIDDVRAVLRELGMQVGSDVGDNEQRRMLGIAIGLLWPVA</sequence>
<reference evidence="1 2" key="1">
    <citation type="submission" date="2018-12" db="EMBL/GenBank/DDBJ databases">
        <title>Venturia inaequalis Genome Resource.</title>
        <authorList>
            <person name="Lichtner F.J."/>
        </authorList>
    </citation>
    <scope>NUCLEOTIDE SEQUENCE [LARGE SCALE GENOMIC DNA]</scope>
    <source>
        <strain evidence="1 2">120213</strain>
    </source>
</reference>
<comment type="caution">
    <text evidence="1">The sequence shown here is derived from an EMBL/GenBank/DDBJ whole genome shotgun (WGS) entry which is preliminary data.</text>
</comment>
<dbReference type="AlphaFoldDB" id="A0A8H3ZBQ0"/>
<accession>A0A8H3ZBQ0</accession>
<evidence type="ECO:0000313" key="2">
    <source>
        <dbReference type="Proteomes" id="UP000447873"/>
    </source>
</evidence>
<evidence type="ECO:0000313" key="1">
    <source>
        <dbReference type="EMBL" id="KAE9987507.1"/>
    </source>
</evidence>
<proteinExistence type="predicted"/>
<name>A0A8H3ZBQ0_VENIN</name>